<dbReference type="SUPFAM" id="SSF51905">
    <property type="entry name" value="FAD/NAD(P)-binding domain"/>
    <property type="match status" value="1"/>
</dbReference>
<dbReference type="PANTHER" id="PTHR43747">
    <property type="entry name" value="FAD-BINDING PROTEIN"/>
    <property type="match status" value="1"/>
</dbReference>
<evidence type="ECO:0000256" key="1">
    <source>
        <dbReference type="ARBA" id="ARBA00023002"/>
    </source>
</evidence>
<dbReference type="Gene3D" id="3.50.50.60">
    <property type="entry name" value="FAD/NAD(P)-binding domain"/>
    <property type="match status" value="1"/>
</dbReference>
<dbReference type="InterPro" id="IPR006905">
    <property type="entry name" value="Flavin_halogenase"/>
</dbReference>
<dbReference type="PATRIC" id="fig|698760.3.peg.1195"/>
<proteinExistence type="inferred from homology"/>
<protein>
    <submittedName>
        <fullName evidence="5">FAD binding domain protein</fullName>
    </submittedName>
</protein>
<keyword evidence="2" id="KW-0503">Monooxygenase</keyword>
<dbReference type="InterPro" id="IPR036188">
    <property type="entry name" value="FAD/NAD-bd_sf"/>
</dbReference>
<dbReference type="InterPro" id="IPR050816">
    <property type="entry name" value="Flavin-dep_Halogenase_NPB"/>
</dbReference>
<keyword evidence="6" id="KW-1185">Reference proteome</keyword>
<evidence type="ECO:0000313" key="6">
    <source>
        <dbReference type="Proteomes" id="UP000010931"/>
    </source>
</evidence>
<evidence type="ECO:0000256" key="3">
    <source>
        <dbReference type="ARBA" id="ARBA00038396"/>
    </source>
</evidence>
<evidence type="ECO:0000256" key="4">
    <source>
        <dbReference type="SAM" id="MobiDB-lite"/>
    </source>
</evidence>
<evidence type="ECO:0000313" key="5">
    <source>
        <dbReference type="EMBL" id="ELP70126.1"/>
    </source>
</evidence>
<feature type="region of interest" description="Disordered" evidence="4">
    <location>
        <begin position="494"/>
        <end position="516"/>
    </location>
</feature>
<feature type="region of interest" description="Disordered" evidence="4">
    <location>
        <begin position="1"/>
        <end position="22"/>
    </location>
</feature>
<evidence type="ECO:0000256" key="2">
    <source>
        <dbReference type="ARBA" id="ARBA00023033"/>
    </source>
</evidence>
<keyword evidence="1" id="KW-0560">Oxidoreductase</keyword>
<dbReference type="Proteomes" id="UP000010931">
    <property type="component" value="Unassembled WGS sequence"/>
</dbReference>
<comment type="similarity">
    <text evidence="3">Belongs to the flavin-dependent halogenase family. Bacterial tryptophan halogenase subfamily.</text>
</comment>
<reference evidence="5 6" key="1">
    <citation type="journal article" date="2011" name="Plasmid">
        <title>Streptomyces turgidiscabies Car8 contains a modular pathogenicity island that shares virulence genes with other actinobacterial plant pathogens.</title>
        <authorList>
            <person name="Huguet-Tapia J.C."/>
            <person name="Badger J.H."/>
            <person name="Loria R."/>
            <person name="Pettis G.S."/>
        </authorList>
    </citation>
    <scope>NUCLEOTIDE SEQUENCE [LARGE SCALE GENOMIC DNA]</scope>
    <source>
        <strain evidence="5 6">Car8</strain>
    </source>
</reference>
<gene>
    <name evidence="5" type="ORF">STRTUCAR8_10138</name>
</gene>
<accession>L7FGG0</accession>
<feature type="compositionally biased region" description="Low complexity" evidence="4">
    <location>
        <begin position="13"/>
        <end position="22"/>
    </location>
</feature>
<dbReference type="GO" id="GO:0004497">
    <property type="term" value="F:monooxygenase activity"/>
    <property type="evidence" value="ECO:0007669"/>
    <property type="project" value="UniProtKB-KW"/>
</dbReference>
<dbReference type="PRINTS" id="PR00420">
    <property type="entry name" value="RNGMNOXGNASE"/>
</dbReference>
<sequence length="516" mass="56587">MTPDRETGKSGKSGKTVGPVKSVQTKETEEFDVIVVGGGPAGSTAATAVALRGHRVLLLEQQTFPRYQIGESLLPSTVHGVCRILGVEEEVARAGFKTKRGGTFRWGRNPDPWQFSFALSPRLADPTSFAYQVERSRFDAILLDNARRVGVDVREGCRVKGVLGDEERVRGVHWTGPAGEYREARARYVVDASGNGSRIHGEVGGRRTYSDFFRNIAVFGYFAGGERLPKPNDGNIFCAAFDEGWLWYIPLRDDLTSVGAVVGRDNAAAIQRDPVTAWRGLIDSCPEVRGLLDGVAQATEAPYDQVRVRKDWSYWKSRLWRPGMVLVGDAACFVDPVLSSGVHLATYGALLAARSINSGLAESLDEERLFDEFEARYRHEYGLFHEFLVSFYDMHQDERSYFWKARKVTHVDATEMEAFVELVGGLASGDTSLTGPGQAGARLTATASELDHAVGRLPDSDGLRNPLFEAPSIRQVFQEGTILQERGVFGGPLEKETPLHPGGLTASDDGLTWVTG</sequence>
<dbReference type="STRING" id="85558.T45_04646"/>
<dbReference type="Pfam" id="PF04820">
    <property type="entry name" value="Trp_halogenase"/>
    <property type="match status" value="2"/>
</dbReference>
<dbReference type="PANTHER" id="PTHR43747:SF5">
    <property type="entry name" value="FAD-BINDING DOMAIN-CONTAINING PROTEIN"/>
    <property type="match status" value="1"/>
</dbReference>
<name>L7FGG0_STRT8</name>
<organism evidence="5 6">
    <name type="scientific">Streptomyces turgidiscabies (strain Car8)</name>
    <dbReference type="NCBI Taxonomy" id="698760"/>
    <lineage>
        <taxon>Bacteria</taxon>
        <taxon>Bacillati</taxon>
        <taxon>Actinomycetota</taxon>
        <taxon>Actinomycetes</taxon>
        <taxon>Kitasatosporales</taxon>
        <taxon>Streptomycetaceae</taxon>
        <taxon>Streptomyces</taxon>
    </lineage>
</organism>
<dbReference type="EMBL" id="AEJB01000104">
    <property type="protein sequence ID" value="ELP70126.1"/>
    <property type="molecule type" value="Genomic_DNA"/>
</dbReference>
<comment type="caution">
    <text evidence="5">The sequence shown here is derived from an EMBL/GenBank/DDBJ whole genome shotgun (WGS) entry which is preliminary data.</text>
</comment>
<dbReference type="AlphaFoldDB" id="L7FGG0"/>
<dbReference type="Gene3D" id="3.30.9.100">
    <property type="match status" value="1"/>
</dbReference>